<evidence type="ECO:0000256" key="6">
    <source>
        <dbReference type="ARBA" id="ARBA00022840"/>
    </source>
</evidence>
<feature type="binding site" evidence="9">
    <location>
        <position position="67"/>
    </location>
    <ligand>
        <name>ATP</name>
        <dbReference type="ChEBI" id="CHEBI:30616"/>
    </ligand>
</feature>
<keyword evidence="4 9" id="KW-0547">Nucleotide-binding</keyword>
<keyword evidence="3 12" id="KW-0808">Transferase</keyword>
<comment type="caution">
    <text evidence="12">The sequence shown here is derived from an EMBL/GenBank/DDBJ whole genome shotgun (WGS) entry which is preliminary data.</text>
</comment>
<dbReference type="InterPro" id="IPR008271">
    <property type="entry name" value="Ser/Thr_kinase_AS"/>
</dbReference>
<dbReference type="InterPro" id="IPR011009">
    <property type="entry name" value="Kinase-like_dom_sf"/>
</dbReference>
<name>A0A9W8B0S1_9FUNG</name>
<dbReference type="GO" id="GO:0005773">
    <property type="term" value="C:vacuole"/>
    <property type="evidence" value="ECO:0007669"/>
    <property type="project" value="GOC"/>
</dbReference>
<dbReference type="Pfam" id="PF00069">
    <property type="entry name" value="Pkinase"/>
    <property type="match status" value="2"/>
</dbReference>
<dbReference type="OrthoDB" id="248923at2759"/>
<evidence type="ECO:0000313" key="13">
    <source>
        <dbReference type="Proteomes" id="UP001151582"/>
    </source>
</evidence>
<reference evidence="12" key="1">
    <citation type="submission" date="2022-07" db="EMBL/GenBank/DDBJ databases">
        <title>Phylogenomic reconstructions and comparative analyses of Kickxellomycotina fungi.</title>
        <authorList>
            <person name="Reynolds N.K."/>
            <person name="Stajich J.E."/>
            <person name="Barry K."/>
            <person name="Grigoriev I.V."/>
            <person name="Crous P."/>
            <person name="Smith M.E."/>
        </authorList>
    </citation>
    <scope>NUCLEOTIDE SEQUENCE</scope>
    <source>
        <strain evidence="12">RSA 567</strain>
    </source>
</reference>
<dbReference type="InterPro" id="IPR052239">
    <property type="entry name" value="Ser/Thr-specific_kinases"/>
</dbReference>
<keyword evidence="2 10" id="KW-0723">Serine/threonine-protein kinase</keyword>
<dbReference type="SMART" id="SM00220">
    <property type="entry name" value="S_TKc"/>
    <property type="match status" value="1"/>
</dbReference>
<evidence type="ECO:0000256" key="3">
    <source>
        <dbReference type="ARBA" id="ARBA00022679"/>
    </source>
</evidence>
<sequence>MSLFQDLVSSMVDMTRTAMSQCFPSSPEVLQINNKTYKVLHRLGEGGFSMVYLVRDLGSLREYAVKKVRCPAGTGGFALAMREVDMYRRFRHPGIIQLCDVSVMQGVDGASSSLIADTGSSPLVRSQARGRASGTTAASGSTDQTVYMFLPYYRQGSLQDWMQTERAEGIVMDEKKLLTLFLRICEAVQAMHEHETKDELPGMDTVAAASPTLDATEYESYTREDRTKITPYAHRDIKPANVMLQNDGVTPVLMDLGSARKARVFISNRQQALLEQDDAAEHCSMPYRAPELFDVQTNVLLDERVDVWSLGALLYAVAYGESPFESQLNQQGGSIALAVMNGKYHVPTSDPYSPNIAELIAALLVTDPAERPYIDQVISKVRQAIEAIP</sequence>
<keyword evidence="13" id="KW-1185">Reference proteome</keyword>
<dbReference type="GO" id="GO:0005794">
    <property type="term" value="C:Golgi apparatus"/>
    <property type="evidence" value="ECO:0007669"/>
    <property type="project" value="TreeGrafter"/>
</dbReference>
<evidence type="ECO:0000256" key="1">
    <source>
        <dbReference type="ARBA" id="ARBA00012513"/>
    </source>
</evidence>
<dbReference type="GO" id="GO:0006624">
    <property type="term" value="P:vacuolar protein processing"/>
    <property type="evidence" value="ECO:0007669"/>
    <property type="project" value="TreeGrafter"/>
</dbReference>
<evidence type="ECO:0000259" key="11">
    <source>
        <dbReference type="PROSITE" id="PS50011"/>
    </source>
</evidence>
<evidence type="ECO:0000256" key="4">
    <source>
        <dbReference type="ARBA" id="ARBA00022741"/>
    </source>
</evidence>
<dbReference type="PROSITE" id="PS50011">
    <property type="entry name" value="PROTEIN_KINASE_DOM"/>
    <property type="match status" value="1"/>
</dbReference>
<evidence type="ECO:0000256" key="5">
    <source>
        <dbReference type="ARBA" id="ARBA00022777"/>
    </source>
</evidence>
<dbReference type="InterPro" id="IPR000719">
    <property type="entry name" value="Prot_kinase_dom"/>
</dbReference>
<feature type="domain" description="Protein kinase" evidence="11">
    <location>
        <begin position="37"/>
        <end position="385"/>
    </location>
</feature>
<evidence type="ECO:0000256" key="9">
    <source>
        <dbReference type="PROSITE-ProRule" id="PRU10141"/>
    </source>
</evidence>
<evidence type="ECO:0000313" key="12">
    <source>
        <dbReference type="EMBL" id="KAJ1978930.1"/>
    </source>
</evidence>
<evidence type="ECO:0000256" key="8">
    <source>
        <dbReference type="ARBA" id="ARBA00048679"/>
    </source>
</evidence>
<comment type="catalytic activity">
    <reaction evidence="8">
        <text>L-seryl-[protein] + ATP = O-phospho-L-seryl-[protein] + ADP + H(+)</text>
        <dbReference type="Rhea" id="RHEA:17989"/>
        <dbReference type="Rhea" id="RHEA-COMP:9863"/>
        <dbReference type="Rhea" id="RHEA-COMP:11604"/>
        <dbReference type="ChEBI" id="CHEBI:15378"/>
        <dbReference type="ChEBI" id="CHEBI:29999"/>
        <dbReference type="ChEBI" id="CHEBI:30616"/>
        <dbReference type="ChEBI" id="CHEBI:83421"/>
        <dbReference type="ChEBI" id="CHEBI:456216"/>
        <dbReference type="EC" id="2.7.11.1"/>
    </reaction>
</comment>
<dbReference type="PROSITE" id="PS00108">
    <property type="entry name" value="PROTEIN_KINASE_ST"/>
    <property type="match status" value="1"/>
</dbReference>
<evidence type="ECO:0000256" key="10">
    <source>
        <dbReference type="RuleBase" id="RU000304"/>
    </source>
</evidence>
<dbReference type="AlphaFoldDB" id="A0A9W8B0S1"/>
<dbReference type="EC" id="2.7.11.1" evidence="1"/>
<dbReference type="Gene3D" id="3.30.200.20">
    <property type="entry name" value="Phosphorylase Kinase, domain 1"/>
    <property type="match status" value="2"/>
</dbReference>
<organism evidence="12 13">
    <name type="scientific">Dimargaris verticillata</name>
    <dbReference type="NCBI Taxonomy" id="2761393"/>
    <lineage>
        <taxon>Eukaryota</taxon>
        <taxon>Fungi</taxon>
        <taxon>Fungi incertae sedis</taxon>
        <taxon>Zoopagomycota</taxon>
        <taxon>Kickxellomycotina</taxon>
        <taxon>Dimargaritomycetes</taxon>
        <taxon>Dimargaritales</taxon>
        <taxon>Dimargaritaceae</taxon>
        <taxon>Dimargaris</taxon>
    </lineage>
</organism>
<keyword evidence="6 9" id="KW-0067">ATP-binding</keyword>
<dbReference type="PROSITE" id="PS00107">
    <property type="entry name" value="PROTEIN_KINASE_ATP"/>
    <property type="match status" value="1"/>
</dbReference>
<protein>
    <recommendedName>
        <fullName evidence="1">non-specific serine/threonine protein kinase</fullName>
        <ecNumber evidence="1">2.7.11.1</ecNumber>
    </recommendedName>
</protein>
<accession>A0A9W8B0S1</accession>
<evidence type="ECO:0000256" key="2">
    <source>
        <dbReference type="ARBA" id="ARBA00022527"/>
    </source>
</evidence>
<dbReference type="GO" id="GO:0005524">
    <property type="term" value="F:ATP binding"/>
    <property type="evidence" value="ECO:0007669"/>
    <property type="project" value="UniProtKB-UniRule"/>
</dbReference>
<dbReference type="GO" id="GO:0032889">
    <property type="term" value="P:regulation of vacuole fusion, non-autophagic"/>
    <property type="evidence" value="ECO:0007669"/>
    <property type="project" value="TreeGrafter"/>
</dbReference>
<comment type="similarity">
    <text evidence="10">Belongs to the protein kinase superfamily.</text>
</comment>
<dbReference type="SUPFAM" id="SSF56112">
    <property type="entry name" value="Protein kinase-like (PK-like)"/>
    <property type="match status" value="1"/>
</dbReference>
<proteinExistence type="inferred from homology"/>
<dbReference type="Proteomes" id="UP001151582">
    <property type="component" value="Unassembled WGS sequence"/>
</dbReference>
<dbReference type="Gene3D" id="1.10.510.10">
    <property type="entry name" value="Transferase(Phosphotransferase) domain 1"/>
    <property type="match status" value="2"/>
</dbReference>
<dbReference type="PANTHER" id="PTHR45998:SF2">
    <property type="entry name" value="SERINE_THREONINE-PROTEIN KINASE 16"/>
    <property type="match status" value="1"/>
</dbReference>
<dbReference type="GO" id="GO:0004674">
    <property type="term" value="F:protein serine/threonine kinase activity"/>
    <property type="evidence" value="ECO:0007669"/>
    <property type="project" value="UniProtKB-KW"/>
</dbReference>
<evidence type="ECO:0000256" key="7">
    <source>
        <dbReference type="ARBA" id="ARBA00047899"/>
    </source>
</evidence>
<gene>
    <name evidence="12" type="primary">ENV7</name>
    <name evidence="12" type="ORF">H4R34_003027</name>
</gene>
<dbReference type="InterPro" id="IPR017441">
    <property type="entry name" value="Protein_kinase_ATP_BS"/>
</dbReference>
<dbReference type="EMBL" id="JANBQB010000248">
    <property type="protein sequence ID" value="KAJ1978930.1"/>
    <property type="molecule type" value="Genomic_DNA"/>
</dbReference>
<comment type="catalytic activity">
    <reaction evidence="7">
        <text>L-threonyl-[protein] + ATP = O-phospho-L-threonyl-[protein] + ADP + H(+)</text>
        <dbReference type="Rhea" id="RHEA:46608"/>
        <dbReference type="Rhea" id="RHEA-COMP:11060"/>
        <dbReference type="Rhea" id="RHEA-COMP:11605"/>
        <dbReference type="ChEBI" id="CHEBI:15378"/>
        <dbReference type="ChEBI" id="CHEBI:30013"/>
        <dbReference type="ChEBI" id="CHEBI:30616"/>
        <dbReference type="ChEBI" id="CHEBI:61977"/>
        <dbReference type="ChEBI" id="CHEBI:456216"/>
        <dbReference type="EC" id="2.7.11.1"/>
    </reaction>
</comment>
<dbReference type="PANTHER" id="PTHR45998">
    <property type="entry name" value="SERINE/THREONINE-PROTEIN KINASE 16"/>
    <property type="match status" value="1"/>
</dbReference>
<keyword evidence="5 12" id="KW-0418">Kinase</keyword>